<keyword evidence="4" id="KW-1185">Reference proteome</keyword>
<sequence>MQLHQETIDMLDDVAWLLDAATPWDEIARRVGRTIGSIEQAARRGGRRRIVTSACAEQRHAKEWQRSAAGGPA</sequence>
<evidence type="ECO:0000313" key="2">
    <source>
        <dbReference type="EMBL" id="AOZ46130.1"/>
    </source>
</evidence>
<accession>A0AAC8YD99</accession>
<gene>
    <name evidence="2" type="ORF">A8L58_04710</name>
    <name evidence="1" type="ORF">AXH35_03245</name>
</gene>
<evidence type="ECO:0000313" key="3">
    <source>
        <dbReference type="Proteomes" id="UP000075221"/>
    </source>
</evidence>
<dbReference type="Proteomes" id="UP000075221">
    <property type="component" value="Chromosome"/>
</dbReference>
<reference evidence="1 3" key="2">
    <citation type="submission" date="2016-02" db="EMBL/GenBank/DDBJ databases">
        <title>Complete Genome Sequence of Propionibacterium acidipropionici ATCC 55737.</title>
        <authorList>
            <person name="Luna Flores C.H."/>
            <person name="Nielsen L.K."/>
            <person name="Marcellin E."/>
        </authorList>
    </citation>
    <scope>NUCLEOTIDE SEQUENCE [LARGE SCALE GENOMIC DNA]</scope>
    <source>
        <strain evidence="1 3">ATCC 55737</strain>
    </source>
</reference>
<evidence type="ECO:0000313" key="1">
    <source>
        <dbReference type="EMBL" id="AMS04641.1"/>
    </source>
</evidence>
<proteinExistence type="predicted"/>
<dbReference type="EMBL" id="CP014352">
    <property type="protein sequence ID" value="AMS04641.1"/>
    <property type="molecule type" value="Genomic_DNA"/>
</dbReference>
<organism evidence="1 3">
    <name type="scientific">Acidipropionibacterium acidipropionici</name>
    <dbReference type="NCBI Taxonomy" id="1748"/>
    <lineage>
        <taxon>Bacteria</taxon>
        <taxon>Bacillati</taxon>
        <taxon>Actinomycetota</taxon>
        <taxon>Actinomycetes</taxon>
        <taxon>Propionibacteriales</taxon>
        <taxon>Propionibacteriaceae</taxon>
        <taxon>Acidipropionibacterium</taxon>
    </lineage>
</organism>
<evidence type="ECO:0000313" key="4">
    <source>
        <dbReference type="Proteomes" id="UP000178666"/>
    </source>
</evidence>
<name>A0AAC8YD99_9ACTN</name>
<reference evidence="2 4" key="1">
    <citation type="journal article" date="2016" name="Plant Dis.">
        <title>Improved production of propionic acid using genome shuffling.</title>
        <authorList>
            <person name="Luna-Flores C.H."/>
            <person name="Palfreyman R.W."/>
            <person name="Kromer J.O."/>
            <person name="Nielsen L.K."/>
            <person name="Marcellin E."/>
        </authorList>
    </citation>
    <scope>NUCLEOTIDE SEQUENCE [LARGE SCALE GENOMIC DNA]</scope>
    <source>
        <strain evidence="2 4">F3E8</strain>
    </source>
</reference>
<dbReference type="Proteomes" id="UP000178666">
    <property type="component" value="Chromosome"/>
</dbReference>
<protein>
    <submittedName>
        <fullName evidence="1">Uncharacterized protein</fullName>
    </submittedName>
</protein>
<dbReference type="EMBL" id="CP015970">
    <property type="protein sequence ID" value="AOZ46130.1"/>
    <property type="molecule type" value="Genomic_DNA"/>
</dbReference>
<dbReference type="AlphaFoldDB" id="A0AAC8YD99"/>